<name>A0A8S9ZEC9_9BILA</name>
<dbReference type="AlphaFoldDB" id="A0A8S9ZEC9"/>
<gene>
    <name evidence="1" type="ORF">Mgra_00008950</name>
</gene>
<dbReference type="Proteomes" id="UP000605970">
    <property type="component" value="Unassembled WGS sequence"/>
</dbReference>
<comment type="caution">
    <text evidence="1">The sequence shown here is derived from an EMBL/GenBank/DDBJ whole genome shotgun (WGS) entry which is preliminary data.</text>
</comment>
<reference evidence="1" key="1">
    <citation type="journal article" date="2020" name="Ecol. Evol.">
        <title>Genome structure and content of the rice root-knot nematode (Meloidogyne graminicola).</title>
        <authorList>
            <person name="Phan N.T."/>
            <person name="Danchin E.G.J."/>
            <person name="Klopp C."/>
            <person name="Perfus-Barbeoch L."/>
            <person name="Kozlowski D.K."/>
            <person name="Koutsovoulos G.D."/>
            <person name="Lopez-Roques C."/>
            <person name="Bouchez O."/>
            <person name="Zahm M."/>
            <person name="Besnard G."/>
            <person name="Bellafiore S."/>
        </authorList>
    </citation>
    <scope>NUCLEOTIDE SEQUENCE</scope>
    <source>
        <strain evidence="1">VN-18</strain>
    </source>
</reference>
<keyword evidence="2" id="KW-1185">Reference proteome</keyword>
<dbReference type="EMBL" id="JABEBT010000130">
    <property type="protein sequence ID" value="KAF7630790.1"/>
    <property type="molecule type" value="Genomic_DNA"/>
</dbReference>
<protein>
    <submittedName>
        <fullName evidence="1">Uncharacterized protein</fullName>
    </submittedName>
</protein>
<proteinExistence type="predicted"/>
<accession>A0A8S9ZEC9</accession>
<evidence type="ECO:0000313" key="1">
    <source>
        <dbReference type="EMBL" id="KAF7630790.1"/>
    </source>
</evidence>
<organism evidence="1 2">
    <name type="scientific">Meloidogyne graminicola</name>
    <dbReference type="NCBI Taxonomy" id="189291"/>
    <lineage>
        <taxon>Eukaryota</taxon>
        <taxon>Metazoa</taxon>
        <taxon>Ecdysozoa</taxon>
        <taxon>Nematoda</taxon>
        <taxon>Chromadorea</taxon>
        <taxon>Rhabditida</taxon>
        <taxon>Tylenchina</taxon>
        <taxon>Tylenchomorpha</taxon>
        <taxon>Tylenchoidea</taxon>
        <taxon>Meloidogynidae</taxon>
        <taxon>Meloidogyninae</taxon>
        <taxon>Meloidogyne</taxon>
    </lineage>
</organism>
<evidence type="ECO:0000313" key="2">
    <source>
        <dbReference type="Proteomes" id="UP000605970"/>
    </source>
</evidence>
<sequence length="91" mass="10488">MSVSTTRTCFPHWYARNSAQVNAKRGFTSLCGRPAAEKMGIFCPRAMLFITSIAEIPTKMRLCVIVTDWSRFITSYRFININSRCCHYQNL</sequence>